<evidence type="ECO:0000259" key="9">
    <source>
        <dbReference type="PROSITE" id="PS51352"/>
    </source>
</evidence>
<dbReference type="AlphaFoldDB" id="A0A559KJN2"/>
<dbReference type="PRINTS" id="PR00421">
    <property type="entry name" value="THIOREDOXIN"/>
</dbReference>
<accession>A0A559KJN2</accession>
<dbReference type="RefSeq" id="WP_144658240.1">
    <property type="nucleotide sequence ID" value="NZ_VIAE01000002.1"/>
</dbReference>
<feature type="domain" description="Thioredoxin" evidence="9">
    <location>
        <begin position="1"/>
        <end position="102"/>
    </location>
</feature>
<dbReference type="PANTHER" id="PTHR45663">
    <property type="entry name" value="GEO12009P1"/>
    <property type="match status" value="1"/>
</dbReference>
<feature type="site" description="Deprotonates C-terminal active site Cys" evidence="7">
    <location>
        <position position="23"/>
    </location>
</feature>
<evidence type="ECO:0000256" key="5">
    <source>
        <dbReference type="ARBA" id="ARBA00023284"/>
    </source>
</evidence>
<protein>
    <recommendedName>
        <fullName evidence="6">Thioredoxin</fullName>
    </recommendedName>
</protein>
<evidence type="ECO:0000256" key="1">
    <source>
        <dbReference type="ARBA" id="ARBA00008987"/>
    </source>
</evidence>
<comment type="caution">
    <text evidence="10">The sequence shown here is derived from an EMBL/GenBank/DDBJ whole genome shotgun (WGS) entry which is preliminary data.</text>
</comment>
<keyword evidence="2" id="KW-0813">Transport</keyword>
<dbReference type="InterPro" id="IPR017937">
    <property type="entry name" value="Thioredoxin_CS"/>
</dbReference>
<dbReference type="InterPro" id="IPR013766">
    <property type="entry name" value="Thioredoxin_domain"/>
</dbReference>
<evidence type="ECO:0000256" key="2">
    <source>
        <dbReference type="ARBA" id="ARBA00022448"/>
    </source>
</evidence>
<dbReference type="PANTHER" id="PTHR45663:SF11">
    <property type="entry name" value="GEO12009P1"/>
    <property type="match status" value="1"/>
</dbReference>
<keyword evidence="5 8" id="KW-0676">Redox-active center</keyword>
<dbReference type="GO" id="GO:0015035">
    <property type="term" value="F:protein-disulfide reductase activity"/>
    <property type="evidence" value="ECO:0007669"/>
    <property type="project" value="InterPro"/>
</dbReference>
<comment type="similarity">
    <text evidence="1 6">Belongs to the thioredoxin family.</text>
</comment>
<feature type="site" description="Contributes to redox potential value" evidence="7">
    <location>
        <position position="30"/>
    </location>
</feature>
<feature type="site" description="Contributes to redox potential value" evidence="7">
    <location>
        <position position="31"/>
    </location>
</feature>
<dbReference type="CDD" id="cd02947">
    <property type="entry name" value="TRX_family"/>
    <property type="match status" value="1"/>
</dbReference>
<dbReference type="SUPFAM" id="SSF52833">
    <property type="entry name" value="Thioredoxin-like"/>
    <property type="match status" value="1"/>
</dbReference>
<dbReference type="OrthoDB" id="9790390at2"/>
<dbReference type="InterPro" id="IPR036249">
    <property type="entry name" value="Thioredoxin-like_sf"/>
</dbReference>
<dbReference type="Gene3D" id="3.40.30.10">
    <property type="entry name" value="Glutaredoxin"/>
    <property type="match status" value="1"/>
</dbReference>
<feature type="active site" description="Nucleophile" evidence="7">
    <location>
        <position position="32"/>
    </location>
</feature>
<feature type="disulfide bond" description="Redox-active" evidence="8">
    <location>
        <begin position="29"/>
        <end position="32"/>
    </location>
</feature>
<proteinExistence type="inferred from homology"/>
<feature type="active site" description="Nucleophile" evidence="7">
    <location>
        <position position="29"/>
    </location>
</feature>
<evidence type="ECO:0000256" key="3">
    <source>
        <dbReference type="ARBA" id="ARBA00022982"/>
    </source>
</evidence>
<keyword evidence="3" id="KW-0249">Electron transport</keyword>
<evidence type="ECO:0000256" key="8">
    <source>
        <dbReference type="PIRSR" id="PIRSR000077-4"/>
    </source>
</evidence>
<evidence type="ECO:0000256" key="6">
    <source>
        <dbReference type="PIRNR" id="PIRNR000077"/>
    </source>
</evidence>
<evidence type="ECO:0000256" key="4">
    <source>
        <dbReference type="ARBA" id="ARBA00023157"/>
    </source>
</evidence>
<sequence>MLINEKKIDLENIINQKKKLLVDFFANWCPPCRKLISVLDEEMPKIKDIYLIKIDIDLHPDLATKYKIKSLPTLILFSEGEEKKRTTGYFSNQELLSFLGIK</sequence>
<dbReference type="Pfam" id="PF00085">
    <property type="entry name" value="Thioredoxin"/>
    <property type="match status" value="1"/>
</dbReference>
<evidence type="ECO:0000256" key="7">
    <source>
        <dbReference type="PIRSR" id="PIRSR000077-1"/>
    </source>
</evidence>
<evidence type="ECO:0000313" key="11">
    <source>
        <dbReference type="Proteomes" id="UP000320078"/>
    </source>
</evidence>
<dbReference type="PROSITE" id="PS00194">
    <property type="entry name" value="THIOREDOXIN_1"/>
    <property type="match status" value="1"/>
</dbReference>
<dbReference type="PIRSF" id="PIRSF000077">
    <property type="entry name" value="Thioredoxin"/>
    <property type="match status" value="1"/>
</dbReference>
<gene>
    <name evidence="10" type="primary">trx</name>
    <name evidence="10" type="ORF">MDPP_0089</name>
</gene>
<evidence type="ECO:0000313" key="10">
    <source>
        <dbReference type="EMBL" id="TVY12317.1"/>
    </source>
</evidence>
<dbReference type="PROSITE" id="PS51352">
    <property type="entry name" value="THIOREDOXIN_2"/>
    <property type="match status" value="1"/>
</dbReference>
<reference evidence="10 11" key="1">
    <citation type="submission" date="2019-06" db="EMBL/GenBank/DDBJ databases">
        <title>Draft Genome Sequence of Candidatus Phytoplasma pini-Related Strain MDPP: A Resource for Comparative Genomics of Gymnosperm-infecting Phytoplasmas.</title>
        <authorList>
            <person name="Cai W."/>
            <person name="Costanzo S."/>
            <person name="Shao J."/>
            <person name="Zhao Y."/>
            <person name="Davis R."/>
        </authorList>
    </citation>
    <scope>NUCLEOTIDE SEQUENCE [LARGE SCALE GENOMIC DNA]</scope>
    <source>
        <strain evidence="10 11">MDPP</strain>
    </source>
</reference>
<keyword evidence="11" id="KW-1185">Reference proteome</keyword>
<organism evidence="10 11">
    <name type="scientific">Candidatus Phytoplasma pini</name>
    <dbReference type="NCBI Taxonomy" id="267362"/>
    <lineage>
        <taxon>Bacteria</taxon>
        <taxon>Bacillati</taxon>
        <taxon>Mycoplasmatota</taxon>
        <taxon>Mollicutes</taxon>
        <taxon>Acholeplasmatales</taxon>
        <taxon>Acholeplasmataceae</taxon>
        <taxon>Candidatus Phytoplasma</taxon>
    </lineage>
</organism>
<keyword evidence="4 8" id="KW-1015">Disulfide bond</keyword>
<dbReference type="Proteomes" id="UP000320078">
    <property type="component" value="Unassembled WGS sequence"/>
</dbReference>
<dbReference type="GO" id="GO:0005737">
    <property type="term" value="C:cytoplasm"/>
    <property type="evidence" value="ECO:0007669"/>
    <property type="project" value="TreeGrafter"/>
</dbReference>
<name>A0A559KJN2_9MOLU</name>
<dbReference type="InterPro" id="IPR005746">
    <property type="entry name" value="Thioredoxin"/>
</dbReference>
<dbReference type="EMBL" id="VIAE01000002">
    <property type="protein sequence ID" value="TVY12317.1"/>
    <property type="molecule type" value="Genomic_DNA"/>
</dbReference>